<organism evidence="1 2">
    <name type="scientific">Rousettus aegyptiacus</name>
    <name type="common">Egyptian fruit bat</name>
    <name type="synonym">Pteropus aegyptiacus</name>
    <dbReference type="NCBI Taxonomy" id="9407"/>
    <lineage>
        <taxon>Eukaryota</taxon>
        <taxon>Metazoa</taxon>
        <taxon>Chordata</taxon>
        <taxon>Craniata</taxon>
        <taxon>Vertebrata</taxon>
        <taxon>Euteleostomi</taxon>
        <taxon>Mammalia</taxon>
        <taxon>Eutheria</taxon>
        <taxon>Laurasiatheria</taxon>
        <taxon>Chiroptera</taxon>
        <taxon>Yinpterochiroptera</taxon>
        <taxon>Pteropodoidea</taxon>
        <taxon>Pteropodidae</taxon>
        <taxon>Rousettinae</taxon>
        <taxon>Rousettus</taxon>
    </lineage>
</organism>
<reference evidence="1 2" key="1">
    <citation type="journal article" date="2020" name="Nature">
        <title>Six reference-quality genomes reveal evolution of bat adaptations.</title>
        <authorList>
            <person name="Jebb D."/>
            <person name="Huang Z."/>
            <person name="Pippel M."/>
            <person name="Hughes G.M."/>
            <person name="Lavrichenko K."/>
            <person name="Devanna P."/>
            <person name="Winkler S."/>
            <person name="Jermiin L.S."/>
            <person name="Skirmuntt E.C."/>
            <person name="Katzourakis A."/>
            <person name="Burkitt-Gray L."/>
            <person name="Ray D.A."/>
            <person name="Sullivan K.A.M."/>
            <person name="Roscito J.G."/>
            <person name="Kirilenko B.M."/>
            <person name="Davalos L.M."/>
            <person name="Corthals A.P."/>
            <person name="Power M.L."/>
            <person name="Jones G."/>
            <person name="Ransome R.D."/>
            <person name="Dechmann D.K.N."/>
            <person name="Locatelli A.G."/>
            <person name="Puechmaille S.J."/>
            <person name="Fedrigo O."/>
            <person name="Jarvis E.D."/>
            <person name="Hiller M."/>
            <person name="Vernes S.C."/>
            <person name="Myers E.W."/>
            <person name="Teeling E.C."/>
        </authorList>
    </citation>
    <scope>NUCLEOTIDE SEQUENCE [LARGE SCALE GENOMIC DNA]</scope>
    <source>
        <strain evidence="1">MRouAeg1</strain>
        <tissue evidence="1">Muscle</tissue>
    </source>
</reference>
<name>A0A7J8JHN9_ROUAE</name>
<accession>A0A7J8JHN9</accession>
<dbReference type="EMBL" id="JACASE010000002">
    <property type="protein sequence ID" value="KAF6495849.1"/>
    <property type="molecule type" value="Genomic_DNA"/>
</dbReference>
<evidence type="ECO:0000313" key="1">
    <source>
        <dbReference type="EMBL" id="KAF6495849.1"/>
    </source>
</evidence>
<proteinExistence type="predicted"/>
<comment type="caution">
    <text evidence="1">The sequence shown here is derived from an EMBL/GenBank/DDBJ whole genome shotgun (WGS) entry which is preliminary data.</text>
</comment>
<keyword evidence="2" id="KW-1185">Reference proteome</keyword>
<sequence length="136" mass="14535">MTLLHSGLGAAAAAAAGPRVPPSSLQRRLPYRATTMSEFVLALVTLSGLLPIAKVLTVGADGGTDYLVLCSGSHKAAIKMLARLYSLLEVSDSKVSWIAVRIHFLAAVDFMEPCFFKINNEDRMPAASNPSLKTLY</sequence>
<gene>
    <name evidence="1" type="ORF">HJG63_010184</name>
</gene>
<evidence type="ECO:0000313" key="2">
    <source>
        <dbReference type="Proteomes" id="UP000593571"/>
    </source>
</evidence>
<protein>
    <submittedName>
        <fullName evidence="1">Uncharacterized protein</fullName>
    </submittedName>
</protein>
<dbReference type="Proteomes" id="UP000593571">
    <property type="component" value="Unassembled WGS sequence"/>
</dbReference>
<dbReference type="AlphaFoldDB" id="A0A7J8JHN9"/>